<dbReference type="GO" id="GO:0000462">
    <property type="term" value="P:maturation of SSU-rRNA from tricistronic rRNA transcript (SSU-rRNA, 5.8S rRNA, LSU-rRNA)"/>
    <property type="evidence" value="ECO:0000318"/>
    <property type="project" value="GO_Central"/>
</dbReference>
<sequence>MGRASPSENESEEESGEESPVSEEENGLSGSEENSEDSDSDAEGGIQEQVADVPFEDLQKIKSDGRTTLFSRSKQKVDTKRANKNRPMEVTSKRPVGRFREVIQAPKRVIRDPRFESLCGNFDESRFKTSYSFLYENELPAERERLRALIKKGKADEEAKRHIEWIDKQLKEEEQRKKQASKASEQKAVVKQAVKEGKKPYFPKKSELKKQELVEKYKELKSSGKLEKFMAKRRKKNAAKDHRFVPYRRSVNQSE</sequence>
<feature type="compositionally biased region" description="Acidic residues" evidence="7">
    <location>
        <begin position="33"/>
        <end position="42"/>
    </location>
</feature>
<comment type="similarity">
    <text evidence="2 6">Belongs to the RRP36 family.</text>
</comment>
<dbReference type="EMBL" id="KZ772676">
    <property type="protein sequence ID" value="PTQ48735.1"/>
    <property type="molecule type" value="Genomic_DNA"/>
</dbReference>
<keyword evidence="3 6" id="KW-0690">Ribosome biogenesis</keyword>
<protein>
    <recommendedName>
        <fullName evidence="6">rRNA biogenesis protein RRP36</fullName>
    </recommendedName>
</protein>
<evidence type="ECO:0000256" key="7">
    <source>
        <dbReference type="SAM" id="MobiDB-lite"/>
    </source>
</evidence>
<dbReference type="GO" id="GO:0005730">
    <property type="term" value="C:nucleolus"/>
    <property type="evidence" value="ECO:0000318"/>
    <property type="project" value="GO_Central"/>
</dbReference>
<keyword evidence="6" id="KW-0687">Ribonucleoprotein</keyword>
<dbReference type="PANTHER" id="PTHR21738:SF0">
    <property type="entry name" value="RIBOSOMAL RNA PROCESSING PROTEIN 36 HOMOLOG"/>
    <property type="match status" value="1"/>
</dbReference>
<comment type="function">
    <text evidence="6">Component of the 90S pre-ribosome involved in the maturation of rRNAs. Required for early cleavages of the pre-RNAs in the 40S ribosomal subunit maturation pathway.</text>
</comment>
<keyword evidence="9" id="KW-1185">Reference proteome</keyword>
<dbReference type="PANTHER" id="PTHR21738">
    <property type="entry name" value="RIBOSOMAL RNA PROCESSING PROTEIN 36 HOMOLOG"/>
    <property type="match status" value="1"/>
</dbReference>
<evidence type="ECO:0000256" key="5">
    <source>
        <dbReference type="ARBA" id="ARBA00023242"/>
    </source>
</evidence>
<proteinExistence type="inferred from homology"/>
<feature type="region of interest" description="Disordered" evidence="7">
    <location>
        <begin position="1"/>
        <end position="95"/>
    </location>
</feature>
<evidence type="ECO:0000256" key="2">
    <source>
        <dbReference type="ARBA" id="ARBA00009418"/>
    </source>
</evidence>
<comment type="subcellular location">
    <subcellularLocation>
        <location evidence="1 6">Nucleus</location>
        <location evidence="1 6">Nucleolus</location>
    </subcellularLocation>
</comment>
<feature type="compositionally biased region" description="Acidic residues" evidence="7">
    <location>
        <begin position="9"/>
        <end position="26"/>
    </location>
</feature>
<dbReference type="OMA" id="ERKEMPW"/>
<evidence type="ECO:0000256" key="1">
    <source>
        <dbReference type="ARBA" id="ARBA00004604"/>
    </source>
</evidence>
<dbReference type="InterPro" id="IPR009292">
    <property type="entry name" value="RRP36"/>
</dbReference>
<dbReference type="Pfam" id="PF06102">
    <property type="entry name" value="RRP36"/>
    <property type="match status" value="1"/>
</dbReference>
<keyword evidence="4 6" id="KW-0698">rRNA processing</keyword>
<accession>A0A2R6XRJ5</accession>
<comment type="subunit">
    <text evidence="6">Associates with 90S and pre-40S pre-ribosomal particles.</text>
</comment>
<evidence type="ECO:0000256" key="6">
    <source>
        <dbReference type="RuleBase" id="RU368027"/>
    </source>
</evidence>
<evidence type="ECO:0000256" key="4">
    <source>
        <dbReference type="ARBA" id="ARBA00022552"/>
    </source>
</evidence>
<name>A0A2R6XRJ5_MARPO</name>
<evidence type="ECO:0000256" key="3">
    <source>
        <dbReference type="ARBA" id="ARBA00022517"/>
    </source>
</evidence>
<dbReference type="Proteomes" id="UP000244005">
    <property type="component" value="Unassembled WGS sequence"/>
</dbReference>
<gene>
    <name evidence="8" type="ORF">MARPO_0004s0034</name>
</gene>
<organism evidence="8 9">
    <name type="scientific">Marchantia polymorpha</name>
    <name type="common">Common liverwort</name>
    <name type="synonym">Marchantia aquatica</name>
    <dbReference type="NCBI Taxonomy" id="3197"/>
    <lineage>
        <taxon>Eukaryota</taxon>
        <taxon>Viridiplantae</taxon>
        <taxon>Streptophyta</taxon>
        <taxon>Embryophyta</taxon>
        <taxon>Marchantiophyta</taxon>
        <taxon>Marchantiopsida</taxon>
        <taxon>Marchantiidae</taxon>
        <taxon>Marchantiales</taxon>
        <taxon>Marchantiaceae</taxon>
        <taxon>Marchantia</taxon>
    </lineage>
</organism>
<feature type="region of interest" description="Disordered" evidence="7">
    <location>
        <begin position="228"/>
        <end position="255"/>
    </location>
</feature>
<evidence type="ECO:0000313" key="9">
    <source>
        <dbReference type="Proteomes" id="UP000244005"/>
    </source>
</evidence>
<dbReference type="OrthoDB" id="448446at2759"/>
<keyword evidence="5 6" id="KW-0539">Nucleus</keyword>
<dbReference type="GO" id="GO:0030686">
    <property type="term" value="C:90S preribosome"/>
    <property type="evidence" value="ECO:0000318"/>
    <property type="project" value="GO_Central"/>
</dbReference>
<dbReference type="AlphaFoldDB" id="A0A2R6XRJ5"/>
<dbReference type="Gramene" id="Mp3g16370.1">
    <property type="protein sequence ID" value="Mp3g16370.1.cds"/>
    <property type="gene ID" value="Mp3g16370"/>
</dbReference>
<evidence type="ECO:0000313" key="8">
    <source>
        <dbReference type="EMBL" id="PTQ48735.1"/>
    </source>
</evidence>
<reference evidence="9" key="1">
    <citation type="journal article" date="2017" name="Cell">
        <title>Insights into land plant evolution garnered from the Marchantia polymorpha genome.</title>
        <authorList>
            <person name="Bowman J.L."/>
            <person name="Kohchi T."/>
            <person name="Yamato K.T."/>
            <person name="Jenkins J."/>
            <person name="Shu S."/>
            <person name="Ishizaki K."/>
            <person name="Yamaoka S."/>
            <person name="Nishihama R."/>
            <person name="Nakamura Y."/>
            <person name="Berger F."/>
            <person name="Adam C."/>
            <person name="Aki S.S."/>
            <person name="Althoff F."/>
            <person name="Araki T."/>
            <person name="Arteaga-Vazquez M.A."/>
            <person name="Balasubrmanian S."/>
            <person name="Barry K."/>
            <person name="Bauer D."/>
            <person name="Boehm C.R."/>
            <person name="Briginshaw L."/>
            <person name="Caballero-Perez J."/>
            <person name="Catarino B."/>
            <person name="Chen F."/>
            <person name="Chiyoda S."/>
            <person name="Chovatia M."/>
            <person name="Davies K.M."/>
            <person name="Delmans M."/>
            <person name="Demura T."/>
            <person name="Dierschke T."/>
            <person name="Dolan L."/>
            <person name="Dorantes-Acosta A.E."/>
            <person name="Eklund D.M."/>
            <person name="Florent S.N."/>
            <person name="Flores-Sandoval E."/>
            <person name="Fujiyama A."/>
            <person name="Fukuzawa H."/>
            <person name="Galik B."/>
            <person name="Grimanelli D."/>
            <person name="Grimwood J."/>
            <person name="Grossniklaus U."/>
            <person name="Hamada T."/>
            <person name="Haseloff J."/>
            <person name="Hetherington A.J."/>
            <person name="Higo A."/>
            <person name="Hirakawa Y."/>
            <person name="Hundley H.N."/>
            <person name="Ikeda Y."/>
            <person name="Inoue K."/>
            <person name="Inoue S.I."/>
            <person name="Ishida S."/>
            <person name="Jia Q."/>
            <person name="Kakita M."/>
            <person name="Kanazawa T."/>
            <person name="Kawai Y."/>
            <person name="Kawashima T."/>
            <person name="Kennedy M."/>
            <person name="Kinose K."/>
            <person name="Kinoshita T."/>
            <person name="Kohara Y."/>
            <person name="Koide E."/>
            <person name="Komatsu K."/>
            <person name="Kopischke S."/>
            <person name="Kubo M."/>
            <person name="Kyozuka J."/>
            <person name="Lagercrantz U."/>
            <person name="Lin S.S."/>
            <person name="Lindquist E."/>
            <person name="Lipzen A.M."/>
            <person name="Lu C.W."/>
            <person name="De Luna E."/>
            <person name="Martienssen R.A."/>
            <person name="Minamino N."/>
            <person name="Mizutani M."/>
            <person name="Mizutani M."/>
            <person name="Mochizuki N."/>
            <person name="Monte I."/>
            <person name="Mosher R."/>
            <person name="Nagasaki H."/>
            <person name="Nakagami H."/>
            <person name="Naramoto S."/>
            <person name="Nishitani K."/>
            <person name="Ohtani M."/>
            <person name="Okamoto T."/>
            <person name="Okumura M."/>
            <person name="Phillips J."/>
            <person name="Pollak B."/>
            <person name="Reinders A."/>
            <person name="Rovekamp M."/>
            <person name="Sano R."/>
            <person name="Sawa S."/>
            <person name="Schmid M.W."/>
            <person name="Shirakawa M."/>
            <person name="Solano R."/>
            <person name="Spunde A."/>
            <person name="Suetsugu N."/>
            <person name="Sugano S."/>
            <person name="Sugiyama A."/>
            <person name="Sun R."/>
            <person name="Suzuki Y."/>
            <person name="Takenaka M."/>
            <person name="Takezawa D."/>
            <person name="Tomogane H."/>
            <person name="Tsuzuki M."/>
            <person name="Ueda T."/>
            <person name="Umeda M."/>
            <person name="Ward J.M."/>
            <person name="Watanabe Y."/>
            <person name="Yazaki K."/>
            <person name="Yokoyama R."/>
            <person name="Yoshitake Y."/>
            <person name="Yotsui I."/>
            <person name="Zachgo S."/>
            <person name="Schmutz J."/>
        </authorList>
    </citation>
    <scope>NUCLEOTIDE SEQUENCE [LARGE SCALE GENOMIC DNA]</scope>
    <source>
        <strain evidence="9">Tak-1</strain>
    </source>
</reference>